<gene>
    <name evidence="1" type="ORF">NDI38_20265</name>
</gene>
<proteinExistence type="predicted"/>
<comment type="caution">
    <text evidence="1">The sequence shown here is derived from an EMBL/GenBank/DDBJ whole genome shotgun (WGS) entry which is preliminary data.</text>
</comment>
<dbReference type="SUPFAM" id="SSF52540">
    <property type="entry name" value="P-loop containing nucleoside triphosphate hydrolases"/>
    <property type="match status" value="1"/>
</dbReference>
<protein>
    <submittedName>
        <fullName evidence="1">ATP-binding protein</fullName>
    </submittedName>
</protein>
<accession>A0ABV0KNL8</accession>
<dbReference type="Pfam" id="PF10923">
    <property type="entry name" value="BrxC_BrxD"/>
    <property type="match status" value="1"/>
</dbReference>
<name>A0ABV0KNL8_9CYAN</name>
<dbReference type="RefSeq" id="WP_190446728.1">
    <property type="nucleotide sequence ID" value="NZ_JAMPLM010000022.1"/>
</dbReference>
<dbReference type="InterPro" id="IPR021228">
    <property type="entry name" value="BrxD"/>
</dbReference>
<evidence type="ECO:0000313" key="1">
    <source>
        <dbReference type="EMBL" id="MEP1060770.1"/>
    </source>
</evidence>
<dbReference type="EMBL" id="JAMPLM010000022">
    <property type="protein sequence ID" value="MEP1060770.1"/>
    <property type="molecule type" value="Genomic_DNA"/>
</dbReference>
<sequence length="442" mass="48813">MSPPKLSKRVSTALINALSAGVVPRVGLEHIAVGREREIQALLQDLDNIAGGGAAFRFVVGRYGAGKSFTLQLLRNHAMEQGFVVADADLTPERRLAGSNGASLATYRELMHNLATKSRPDGGALTIILERWIAGIQTQVAQETGKKPNDDGFDGQVEAKIREVVKDVADLVNGFEFANVIIAYWSGYRTDDDSKKTAALRWLRGEFATKTEARAALGVRVIIDDETWYDYIKLVARFVSDLGYKGLLIFLDEAIHLYKINTTIARQNNYDKLLAMFNDAMQGRVGHLGTVIGGTPQLLEDPRRGLYSDPAWQRRTAKSRFVKAGVEDVSGPAIWLEPLTQEDILQLLQRLTEIYAAHHTSQPQLTQRELQDFLGAVTNRVGAETLLTPGEVVRDFIGVLNILQQNPQMTLSQIVHSASFQPSKAHKDASIDETSEFAEFTV</sequence>
<keyword evidence="2" id="KW-1185">Reference proteome</keyword>
<dbReference type="InterPro" id="IPR027417">
    <property type="entry name" value="P-loop_NTPase"/>
</dbReference>
<dbReference type="Proteomes" id="UP001476950">
    <property type="component" value="Unassembled WGS sequence"/>
</dbReference>
<evidence type="ECO:0000313" key="2">
    <source>
        <dbReference type="Proteomes" id="UP001476950"/>
    </source>
</evidence>
<reference evidence="1 2" key="1">
    <citation type="submission" date="2022-04" db="EMBL/GenBank/DDBJ databases">
        <title>Positive selection, recombination, and allopatry shape intraspecific diversity of widespread and dominant cyanobacteria.</title>
        <authorList>
            <person name="Wei J."/>
            <person name="Shu W."/>
            <person name="Hu C."/>
        </authorList>
    </citation>
    <scope>NUCLEOTIDE SEQUENCE [LARGE SCALE GENOMIC DNA]</scope>
    <source>
        <strain evidence="1 2">AS-A4</strain>
    </source>
</reference>
<dbReference type="GO" id="GO:0005524">
    <property type="term" value="F:ATP binding"/>
    <property type="evidence" value="ECO:0007669"/>
    <property type="project" value="UniProtKB-KW"/>
</dbReference>
<keyword evidence="1" id="KW-0067">ATP-binding</keyword>
<organism evidence="1 2">
    <name type="scientific">Stenomitos frigidus AS-A4</name>
    <dbReference type="NCBI Taxonomy" id="2933935"/>
    <lineage>
        <taxon>Bacteria</taxon>
        <taxon>Bacillati</taxon>
        <taxon>Cyanobacteriota</taxon>
        <taxon>Cyanophyceae</taxon>
        <taxon>Leptolyngbyales</taxon>
        <taxon>Leptolyngbyaceae</taxon>
        <taxon>Stenomitos</taxon>
    </lineage>
</organism>
<keyword evidence="1" id="KW-0547">Nucleotide-binding</keyword>